<dbReference type="Pfam" id="PF00571">
    <property type="entry name" value="CBS"/>
    <property type="match status" value="2"/>
</dbReference>
<dbReference type="RefSeq" id="WP_268879176.1">
    <property type="nucleotide sequence ID" value="NZ_CP114028.1"/>
</dbReference>
<keyword evidence="3" id="KW-0812">Transmembrane</keyword>
<dbReference type="Proteomes" id="UP001164020">
    <property type="component" value="Plasmid unnamed1"/>
</dbReference>
<dbReference type="Pfam" id="PF04982">
    <property type="entry name" value="TM_HPP"/>
    <property type="match status" value="1"/>
</dbReference>
<dbReference type="PANTHER" id="PTHR33741:SF5">
    <property type="entry name" value="TRANSMEMBRANE PROTEIN DDB_G0269096-RELATED"/>
    <property type="match status" value="1"/>
</dbReference>
<accession>A0ABY7BTW9</accession>
<name>A0ABY7BTW9_9HYPH</name>
<dbReference type="Gene3D" id="3.10.580.10">
    <property type="entry name" value="CBS-domain"/>
    <property type="match status" value="1"/>
</dbReference>
<dbReference type="SUPFAM" id="SSF54631">
    <property type="entry name" value="CBS-domain pair"/>
    <property type="match status" value="1"/>
</dbReference>
<organism evidence="5 6">
    <name type="scientific">Jiella pelagia</name>
    <dbReference type="NCBI Taxonomy" id="2986949"/>
    <lineage>
        <taxon>Bacteria</taxon>
        <taxon>Pseudomonadati</taxon>
        <taxon>Pseudomonadota</taxon>
        <taxon>Alphaproteobacteria</taxon>
        <taxon>Hyphomicrobiales</taxon>
        <taxon>Aurantimonadaceae</taxon>
        <taxon>Jiella</taxon>
    </lineage>
</organism>
<evidence type="ECO:0000256" key="2">
    <source>
        <dbReference type="SAM" id="MobiDB-lite"/>
    </source>
</evidence>
<dbReference type="InterPro" id="IPR000644">
    <property type="entry name" value="CBS_dom"/>
</dbReference>
<feature type="transmembrane region" description="Helical" evidence="3">
    <location>
        <begin position="156"/>
        <end position="179"/>
    </location>
</feature>
<protein>
    <submittedName>
        <fullName evidence="5">HPP family protein</fullName>
    </submittedName>
</protein>
<evidence type="ECO:0000256" key="1">
    <source>
        <dbReference type="PROSITE-ProRule" id="PRU00703"/>
    </source>
</evidence>
<dbReference type="PROSITE" id="PS51371">
    <property type="entry name" value="CBS"/>
    <property type="match status" value="2"/>
</dbReference>
<proteinExistence type="predicted"/>
<dbReference type="CDD" id="cd04600">
    <property type="entry name" value="CBS_pair_HPP_assoc"/>
    <property type="match status" value="1"/>
</dbReference>
<keyword evidence="6" id="KW-1185">Reference proteome</keyword>
<evidence type="ECO:0000259" key="4">
    <source>
        <dbReference type="PROSITE" id="PS51371"/>
    </source>
</evidence>
<geneLocation type="plasmid" evidence="5 6">
    <name>unnamed1</name>
</geneLocation>
<feature type="compositionally biased region" description="Basic and acidic residues" evidence="2">
    <location>
        <begin position="200"/>
        <end position="210"/>
    </location>
</feature>
<feature type="domain" description="CBS" evidence="4">
    <location>
        <begin position="260"/>
        <end position="318"/>
    </location>
</feature>
<dbReference type="InterPro" id="IPR058581">
    <property type="entry name" value="TM_HPP"/>
</dbReference>
<dbReference type="SMART" id="SM00116">
    <property type="entry name" value="CBS"/>
    <property type="match status" value="2"/>
</dbReference>
<reference evidence="5" key="1">
    <citation type="submission" date="2022-12" db="EMBL/GenBank/DDBJ databases">
        <title>Jiella pelagia sp. nov., isolated from phosphonate enriched culture of Northwest Pacific surface seawater.</title>
        <authorList>
            <person name="Shin D.Y."/>
            <person name="Hwang C.Y."/>
        </authorList>
    </citation>
    <scope>NUCLEOTIDE SEQUENCE</scope>
    <source>
        <strain evidence="5">HL-NP1</strain>
        <plasmid evidence="5">unnamed1</plasmid>
    </source>
</reference>
<evidence type="ECO:0000313" key="6">
    <source>
        <dbReference type="Proteomes" id="UP001164020"/>
    </source>
</evidence>
<evidence type="ECO:0000256" key="3">
    <source>
        <dbReference type="SAM" id="Phobius"/>
    </source>
</evidence>
<feature type="region of interest" description="Disordered" evidence="2">
    <location>
        <begin position="190"/>
        <end position="210"/>
    </location>
</feature>
<sequence length="410" mass="43389">MQNADKCGTIFRILAFVMARLLLRLLPDLGHIRAFEQLRASVGALIGIAVTGFATLLLLGADTAIPLLVAPMGASAVLLFAVPSSPLAQPWSIIGGNISAALVGIGCRMLIPDPLLAAAVAVCVAIALMFVLRCLHPPGGAVAVTAVLAGPIADTLGFAFAVVPIGLNSALLLAVALVYNRLTGRRYPRLQPSGNVNPHGTRDRSPRDRTGFTLDDLDVVLERRGKVVDIDRNDLMEILTTAEHVAYRRRSGDLTCGDVMSRDVVTVSPTTTIGEAWVIIRDRNFSVLPVTTDDRKLIALLSRENFVDAVGKGLGQPSLRADKRLERGLGKGFSARMPVEKIASKDPLTAMSTTSIAELVPILSKAGLHHIAVVDEASRLIGLVTQTDLVMALFKGDVGGCPPSAPMAQN</sequence>
<feature type="transmembrane region" description="Helical" evidence="3">
    <location>
        <begin position="114"/>
        <end position="136"/>
    </location>
</feature>
<keyword evidence="3" id="KW-1133">Transmembrane helix</keyword>
<evidence type="ECO:0000313" key="5">
    <source>
        <dbReference type="EMBL" id="WAP66731.1"/>
    </source>
</evidence>
<feature type="transmembrane region" description="Helical" evidence="3">
    <location>
        <begin position="38"/>
        <end position="59"/>
    </location>
</feature>
<keyword evidence="5" id="KW-0614">Plasmid</keyword>
<gene>
    <name evidence="5" type="ORF">OH818_00735</name>
</gene>
<keyword evidence="3" id="KW-0472">Membrane</keyword>
<keyword evidence="1" id="KW-0129">CBS domain</keyword>
<dbReference type="InterPro" id="IPR046342">
    <property type="entry name" value="CBS_dom_sf"/>
</dbReference>
<dbReference type="PANTHER" id="PTHR33741">
    <property type="entry name" value="TRANSMEMBRANE PROTEIN DDB_G0269096-RELATED"/>
    <property type="match status" value="1"/>
</dbReference>
<dbReference type="EMBL" id="CP114028">
    <property type="protein sequence ID" value="WAP66731.1"/>
    <property type="molecule type" value="Genomic_DNA"/>
</dbReference>
<feature type="domain" description="CBS" evidence="4">
    <location>
        <begin position="343"/>
        <end position="399"/>
    </location>
</feature>
<dbReference type="InterPro" id="IPR007065">
    <property type="entry name" value="HPP"/>
</dbReference>
<feature type="transmembrane region" description="Helical" evidence="3">
    <location>
        <begin position="88"/>
        <end position="107"/>
    </location>
</feature>